<protein>
    <submittedName>
        <fullName evidence="2">Uncharacterized protein</fullName>
    </submittedName>
</protein>
<dbReference type="Proteomes" id="UP000479000">
    <property type="component" value="Unassembled WGS sequence"/>
</dbReference>
<proteinExistence type="predicted"/>
<dbReference type="AlphaFoldDB" id="A0A6H5H8W9"/>
<gene>
    <name evidence="2" type="ORF">NTEN_LOCUS18033</name>
</gene>
<sequence>MSSNSTTTGDRRTATSPALLNPSNIFQCVRDGARPVRVQLSTFGTGSPHRLTPNVTPGSSRLSYL</sequence>
<reference evidence="2 3" key="1">
    <citation type="submission" date="2020-02" db="EMBL/GenBank/DDBJ databases">
        <authorList>
            <person name="Ferguson B K."/>
        </authorList>
    </citation>
    <scope>NUCLEOTIDE SEQUENCE [LARGE SCALE GENOMIC DNA]</scope>
</reference>
<feature type="compositionally biased region" description="Polar residues" evidence="1">
    <location>
        <begin position="53"/>
        <end position="65"/>
    </location>
</feature>
<keyword evidence="3" id="KW-1185">Reference proteome</keyword>
<organism evidence="2 3">
    <name type="scientific">Nesidiocoris tenuis</name>
    <dbReference type="NCBI Taxonomy" id="355587"/>
    <lineage>
        <taxon>Eukaryota</taxon>
        <taxon>Metazoa</taxon>
        <taxon>Ecdysozoa</taxon>
        <taxon>Arthropoda</taxon>
        <taxon>Hexapoda</taxon>
        <taxon>Insecta</taxon>
        <taxon>Pterygota</taxon>
        <taxon>Neoptera</taxon>
        <taxon>Paraneoptera</taxon>
        <taxon>Hemiptera</taxon>
        <taxon>Heteroptera</taxon>
        <taxon>Panheteroptera</taxon>
        <taxon>Cimicomorpha</taxon>
        <taxon>Miridae</taxon>
        <taxon>Dicyphina</taxon>
        <taxon>Nesidiocoris</taxon>
    </lineage>
</organism>
<dbReference type="EMBL" id="CADCXU010026641">
    <property type="protein sequence ID" value="CAB0013422.1"/>
    <property type="molecule type" value="Genomic_DNA"/>
</dbReference>
<evidence type="ECO:0000313" key="3">
    <source>
        <dbReference type="Proteomes" id="UP000479000"/>
    </source>
</evidence>
<feature type="region of interest" description="Disordered" evidence="1">
    <location>
        <begin position="43"/>
        <end position="65"/>
    </location>
</feature>
<evidence type="ECO:0000256" key="1">
    <source>
        <dbReference type="SAM" id="MobiDB-lite"/>
    </source>
</evidence>
<accession>A0A6H5H8W9</accession>
<feature type="non-terminal residue" evidence="2">
    <location>
        <position position="65"/>
    </location>
</feature>
<name>A0A6H5H8W9_9HEMI</name>
<evidence type="ECO:0000313" key="2">
    <source>
        <dbReference type="EMBL" id="CAB0013422.1"/>
    </source>
</evidence>